<dbReference type="InterPro" id="IPR000385">
    <property type="entry name" value="MoaA_NifB_PqqE_Fe-S-bd_CS"/>
</dbReference>
<keyword evidence="6 12" id="KW-0408">Iron</keyword>
<dbReference type="GO" id="GO:0046872">
    <property type="term" value="F:metal ion binding"/>
    <property type="evidence" value="ECO:0007669"/>
    <property type="project" value="UniProtKB-KW"/>
</dbReference>
<comment type="pathway">
    <text evidence="12">Cofactor biosynthesis; molybdopterin biosynthesis.</text>
</comment>
<feature type="binding site" evidence="12">
    <location>
        <position position="26"/>
    </location>
    <ligand>
        <name>S-adenosyl-L-methionine</name>
        <dbReference type="ChEBI" id="CHEBI:59789"/>
    </ligand>
</feature>
<accession>A0A4R1QIR3</accession>
<evidence type="ECO:0000256" key="6">
    <source>
        <dbReference type="ARBA" id="ARBA00023004"/>
    </source>
</evidence>
<dbReference type="RefSeq" id="WP_058963824.1">
    <property type="nucleotide sequence ID" value="NZ_CABKVM010000015.1"/>
</dbReference>
<feature type="domain" description="Radical SAM core" evidence="13">
    <location>
        <begin position="4"/>
        <end position="224"/>
    </location>
</feature>
<dbReference type="InterPro" id="IPR058240">
    <property type="entry name" value="rSAM_sf"/>
</dbReference>
<dbReference type="STRING" id="1650663.GCA_001486665_01376"/>
<dbReference type="InterPro" id="IPR010505">
    <property type="entry name" value="MoaA_twitch"/>
</dbReference>
<dbReference type="InterPro" id="IPR006638">
    <property type="entry name" value="Elp3/MiaA/NifB-like_rSAM"/>
</dbReference>
<feature type="binding site" evidence="12">
    <location>
        <position position="13"/>
    </location>
    <ligand>
        <name>GTP</name>
        <dbReference type="ChEBI" id="CHEBI:37565"/>
    </ligand>
</feature>
<evidence type="ECO:0000256" key="1">
    <source>
        <dbReference type="ARBA" id="ARBA00012167"/>
    </source>
</evidence>
<feature type="binding site" evidence="12">
    <location>
        <position position="66"/>
    </location>
    <ligand>
        <name>S-adenosyl-L-methionine</name>
        <dbReference type="ChEBI" id="CHEBI:59789"/>
    </ligand>
</feature>
<dbReference type="Gene3D" id="3.20.20.70">
    <property type="entry name" value="Aldolase class I"/>
    <property type="match status" value="1"/>
</dbReference>
<dbReference type="PROSITE" id="PS51918">
    <property type="entry name" value="RADICAL_SAM"/>
    <property type="match status" value="1"/>
</dbReference>
<feature type="binding site" evidence="12">
    <location>
        <position position="265"/>
    </location>
    <ligand>
        <name>[4Fe-4S] cluster</name>
        <dbReference type="ChEBI" id="CHEBI:49883"/>
        <label>2</label>
        <note>4Fe-4S-substrate</note>
    </ligand>
</feature>
<dbReference type="Pfam" id="PF04055">
    <property type="entry name" value="Radical_SAM"/>
    <property type="match status" value="1"/>
</dbReference>
<dbReference type="CDD" id="cd21117">
    <property type="entry name" value="Twitch_MoaA"/>
    <property type="match status" value="1"/>
</dbReference>
<evidence type="ECO:0000256" key="10">
    <source>
        <dbReference type="ARBA" id="ARBA00023239"/>
    </source>
</evidence>
<dbReference type="HAMAP" id="MF_01225_B">
    <property type="entry name" value="MoaA_B"/>
    <property type="match status" value="1"/>
</dbReference>
<feature type="binding site" evidence="12">
    <location>
        <position position="186"/>
    </location>
    <ligand>
        <name>S-adenosyl-L-methionine</name>
        <dbReference type="ChEBI" id="CHEBI:59789"/>
    </ligand>
</feature>
<feature type="binding site" evidence="12">
    <location>
        <position position="153"/>
    </location>
    <ligand>
        <name>GTP</name>
        <dbReference type="ChEBI" id="CHEBI:37565"/>
    </ligand>
</feature>
<dbReference type="EC" id="4.1.99.22" evidence="1 12"/>
<dbReference type="InterPro" id="IPR040064">
    <property type="entry name" value="MoaA-like"/>
</dbReference>
<comment type="caution">
    <text evidence="14">The sequence shown here is derived from an EMBL/GenBank/DDBJ whole genome shotgun (WGS) entry which is preliminary data.</text>
</comment>
<evidence type="ECO:0000256" key="8">
    <source>
        <dbReference type="ARBA" id="ARBA00023134"/>
    </source>
</evidence>
<evidence type="ECO:0000259" key="13">
    <source>
        <dbReference type="PROSITE" id="PS51918"/>
    </source>
</evidence>
<dbReference type="GO" id="GO:0061798">
    <property type="term" value="F:GTP 3',8'-cyclase activity"/>
    <property type="evidence" value="ECO:0007669"/>
    <property type="project" value="UniProtKB-UniRule"/>
</dbReference>
<keyword evidence="8 12" id="KW-0342">GTP-binding</keyword>
<comment type="cofactor">
    <cofactor evidence="12">
        <name>[4Fe-4S] cluster</name>
        <dbReference type="ChEBI" id="CHEBI:49883"/>
    </cofactor>
    <text evidence="12">Binds 2 [4Fe-4S] clusters. Binds 1 [4Fe-4S] cluster coordinated with 3 cysteines and an exchangeable S-adenosyl-L-methionine and 1 [4Fe-4S] cluster coordinated with 3 cysteines and the GTP-derived substrate.</text>
</comment>
<dbReference type="CDD" id="cd01335">
    <property type="entry name" value="Radical_SAM"/>
    <property type="match status" value="1"/>
</dbReference>
<comment type="similarity">
    <text evidence="12">Belongs to the radical SAM superfamily. MoaA family.</text>
</comment>
<evidence type="ECO:0000256" key="9">
    <source>
        <dbReference type="ARBA" id="ARBA00023150"/>
    </source>
</evidence>
<dbReference type="GO" id="GO:0051539">
    <property type="term" value="F:4 iron, 4 sulfur cluster binding"/>
    <property type="evidence" value="ECO:0007669"/>
    <property type="project" value="UniProtKB-UniRule"/>
</dbReference>
<dbReference type="PANTHER" id="PTHR22960:SF0">
    <property type="entry name" value="MOLYBDENUM COFACTOR BIOSYNTHESIS PROTEIN 1"/>
    <property type="match status" value="1"/>
</dbReference>
<dbReference type="SFLD" id="SFLDG01067">
    <property type="entry name" value="SPASM/twitch_domain_containing"/>
    <property type="match status" value="1"/>
</dbReference>
<dbReference type="GO" id="GO:1904047">
    <property type="term" value="F:S-adenosyl-L-methionine binding"/>
    <property type="evidence" value="ECO:0007669"/>
    <property type="project" value="UniProtKB-UniRule"/>
</dbReference>
<evidence type="ECO:0000313" key="14">
    <source>
        <dbReference type="EMBL" id="TCL53396.1"/>
    </source>
</evidence>
<dbReference type="SUPFAM" id="SSF102114">
    <property type="entry name" value="Radical SAM enzymes"/>
    <property type="match status" value="1"/>
</dbReference>
<feature type="binding site" evidence="12">
    <location>
        <position position="117"/>
    </location>
    <ligand>
        <name>S-adenosyl-L-methionine</name>
        <dbReference type="ChEBI" id="CHEBI:59789"/>
    </ligand>
</feature>
<dbReference type="OrthoDB" id="9763993at2"/>
<comment type="caution">
    <text evidence="12">Lacks conserved residue(s) required for the propagation of feature annotation.</text>
</comment>
<keyword evidence="2 12" id="KW-0004">4Fe-4S</keyword>
<keyword evidence="4 12" id="KW-0479">Metal-binding</keyword>
<dbReference type="GO" id="GO:0061799">
    <property type="term" value="F:cyclic pyranopterin monophosphate synthase activity"/>
    <property type="evidence" value="ECO:0007669"/>
    <property type="project" value="TreeGrafter"/>
</dbReference>
<protein>
    <recommendedName>
        <fullName evidence="1 12">GTP 3',8-cyclase</fullName>
        <ecNumber evidence="1 12">4.1.99.22</ecNumber>
    </recommendedName>
    <alternativeName>
        <fullName evidence="12">Molybdenum cofactor biosynthesis protein A</fullName>
    </alternativeName>
</protein>
<feature type="binding site" evidence="12">
    <location>
        <position position="248"/>
    </location>
    <ligand>
        <name>[4Fe-4S] cluster</name>
        <dbReference type="ChEBI" id="CHEBI:49883"/>
        <label>2</label>
        <note>4Fe-4S-substrate</note>
    </ligand>
</feature>
<feature type="binding site" evidence="12">
    <location>
        <position position="27"/>
    </location>
    <ligand>
        <name>[4Fe-4S] cluster</name>
        <dbReference type="ChEBI" id="CHEBI:49883"/>
        <label>1</label>
        <note>4Fe-4S-S-AdoMet</note>
    </ligand>
</feature>
<dbReference type="InterPro" id="IPR007197">
    <property type="entry name" value="rSAM"/>
</dbReference>
<dbReference type="AlphaFoldDB" id="A0A4R1QIR3"/>
<dbReference type="PANTHER" id="PTHR22960">
    <property type="entry name" value="MOLYBDOPTERIN COFACTOR SYNTHESIS PROTEIN A"/>
    <property type="match status" value="1"/>
</dbReference>
<feature type="binding site" evidence="12">
    <location>
        <position position="251"/>
    </location>
    <ligand>
        <name>[4Fe-4S] cluster</name>
        <dbReference type="ChEBI" id="CHEBI:49883"/>
        <label>2</label>
        <note>4Fe-4S-substrate</note>
    </ligand>
</feature>
<keyword evidence="3 12" id="KW-0949">S-adenosyl-L-methionine</keyword>
<keyword evidence="10 12" id="KW-0456">Lyase</keyword>
<dbReference type="GO" id="GO:0005525">
    <property type="term" value="F:GTP binding"/>
    <property type="evidence" value="ECO:0007669"/>
    <property type="project" value="UniProtKB-UniRule"/>
</dbReference>
<dbReference type="Pfam" id="PF06463">
    <property type="entry name" value="Mob_synth_C"/>
    <property type="match status" value="1"/>
</dbReference>
<evidence type="ECO:0000256" key="5">
    <source>
        <dbReference type="ARBA" id="ARBA00022741"/>
    </source>
</evidence>
<keyword evidence="7 12" id="KW-0411">Iron-sulfur</keyword>
<feature type="binding site" evidence="12">
    <location>
        <position position="20"/>
    </location>
    <ligand>
        <name>[4Fe-4S] cluster</name>
        <dbReference type="ChEBI" id="CHEBI:49883"/>
        <label>1</label>
        <note>4Fe-4S-S-AdoMet</note>
    </ligand>
</feature>
<evidence type="ECO:0000256" key="12">
    <source>
        <dbReference type="HAMAP-Rule" id="MF_01225"/>
    </source>
</evidence>
<dbReference type="Proteomes" id="UP000295184">
    <property type="component" value="Unassembled WGS sequence"/>
</dbReference>
<dbReference type="UniPathway" id="UPA00344"/>
<keyword evidence="9 12" id="KW-0501">Molybdenum cofactor biosynthesis</keyword>
<evidence type="ECO:0000256" key="11">
    <source>
        <dbReference type="ARBA" id="ARBA00048697"/>
    </source>
</evidence>
<feature type="binding site" evidence="12">
    <location>
        <position position="24"/>
    </location>
    <ligand>
        <name>[4Fe-4S] cluster</name>
        <dbReference type="ChEBI" id="CHEBI:49883"/>
        <label>1</label>
        <note>4Fe-4S-S-AdoMet</note>
    </ligand>
</feature>
<evidence type="ECO:0000256" key="2">
    <source>
        <dbReference type="ARBA" id="ARBA00022485"/>
    </source>
</evidence>
<dbReference type="SFLD" id="SFLDS00029">
    <property type="entry name" value="Radical_SAM"/>
    <property type="match status" value="1"/>
</dbReference>
<comment type="function">
    <text evidence="12">Catalyzes the cyclization of GTP to (8S)-3',8-cyclo-7,8-dihydroguanosine 5'-triphosphate.</text>
</comment>
<dbReference type="InterPro" id="IPR050105">
    <property type="entry name" value="MoCo_biosynth_MoaA/MoaC"/>
</dbReference>
<gene>
    <name evidence="12" type="primary">moaA</name>
    <name evidence="14" type="ORF">EDD77_1352</name>
</gene>
<keyword evidence="5 12" id="KW-0547">Nucleotide-binding</keyword>
<dbReference type="EMBL" id="SLUM01000035">
    <property type="protein sequence ID" value="TCL53396.1"/>
    <property type="molecule type" value="Genomic_DNA"/>
</dbReference>
<dbReference type="SMART" id="SM00729">
    <property type="entry name" value="Elp3"/>
    <property type="match status" value="1"/>
</dbReference>
<sequence length="321" mass="35298">MKDRYGRSIDYLRISLTDRCNLRCRYCMPDGADFLPHSEILRYEEILRLARAAIDLGIHNFKVTGGEPLVRRGAVEFVEQLKQLPGCGQVTLTTNGVLLEELALPLARAGVDGINVSIDALDPARYAAITGYDVLDKVLRGVQASLAAGIRTKLNCVLLASAEPEIVPLAELAGRWPVDVRFIELMPIGEGSAGGGLPPQRARALLLERWPNLHPVNERRGNGPAHYEASEGLKGRIGWIDAVSHRFCEQCNRLRLTSTGELKPCLCYDASVDLRALLRAGAPDDALRAAIAQAVEHKPAHHCFDQYEEITEHRRMAQIGG</sequence>
<dbReference type="SFLD" id="SFLDG01386">
    <property type="entry name" value="main_SPASM_domain-containing"/>
    <property type="match status" value="1"/>
</dbReference>
<reference evidence="14 15" key="1">
    <citation type="submission" date="2019-03" db="EMBL/GenBank/DDBJ databases">
        <title>Genomic Encyclopedia of Type Strains, Phase IV (KMG-IV): sequencing the most valuable type-strain genomes for metagenomic binning, comparative biology and taxonomic classification.</title>
        <authorList>
            <person name="Goeker M."/>
        </authorList>
    </citation>
    <scope>NUCLEOTIDE SEQUENCE [LARGE SCALE GENOMIC DNA]</scope>
    <source>
        <strain evidence="14 15">DSM 100451</strain>
    </source>
</reference>
<evidence type="ECO:0000256" key="7">
    <source>
        <dbReference type="ARBA" id="ARBA00023014"/>
    </source>
</evidence>
<dbReference type="InterPro" id="IPR013785">
    <property type="entry name" value="Aldolase_TIM"/>
</dbReference>
<dbReference type="GO" id="GO:0006777">
    <property type="term" value="P:Mo-molybdopterin cofactor biosynthetic process"/>
    <property type="evidence" value="ECO:0007669"/>
    <property type="project" value="UniProtKB-UniRule"/>
</dbReference>
<comment type="subunit">
    <text evidence="12">Monomer and homodimer.</text>
</comment>
<dbReference type="SFLD" id="SFLDG01383">
    <property type="entry name" value="cyclic_pyranopterin_phosphate"/>
    <property type="match status" value="1"/>
</dbReference>
<feature type="binding site" evidence="12">
    <location>
        <position position="93"/>
    </location>
    <ligand>
        <name>GTP</name>
        <dbReference type="ChEBI" id="CHEBI:37565"/>
    </ligand>
</feature>
<name>A0A4R1QIR3_9FIRM</name>
<comment type="catalytic activity">
    <reaction evidence="11 12">
        <text>GTP + AH2 + S-adenosyl-L-methionine = (8S)-3',8-cyclo-7,8-dihydroguanosine 5'-triphosphate + 5'-deoxyadenosine + L-methionine + A + H(+)</text>
        <dbReference type="Rhea" id="RHEA:49576"/>
        <dbReference type="ChEBI" id="CHEBI:13193"/>
        <dbReference type="ChEBI" id="CHEBI:15378"/>
        <dbReference type="ChEBI" id="CHEBI:17319"/>
        <dbReference type="ChEBI" id="CHEBI:17499"/>
        <dbReference type="ChEBI" id="CHEBI:37565"/>
        <dbReference type="ChEBI" id="CHEBI:57844"/>
        <dbReference type="ChEBI" id="CHEBI:59789"/>
        <dbReference type="ChEBI" id="CHEBI:131766"/>
        <dbReference type="EC" id="4.1.99.22"/>
    </reaction>
</comment>
<dbReference type="InterPro" id="IPR013483">
    <property type="entry name" value="MoaA"/>
</dbReference>
<evidence type="ECO:0000313" key="15">
    <source>
        <dbReference type="Proteomes" id="UP000295184"/>
    </source>
</evidence>
<evidence type="ECO:0000256" key="3">
    <source>
        <dbReference type="ARBA" id="ARBA00022691"/>
    </source>
</evidence>
<organism evidence="14 15">
    <name type="scientific">Allofournierella massiliensis</name>
    <dbReference type="NCBI Taxonomy" id="1650663"/>
    <lineage>
        <taxon>Bacteria</taxon>
        <taxon>Bacillati</taxon>
        <taxon>Bacillota</taxon>
        <taxon>Clostridia</taxon>
        <taxon>Eubacteriales</taxon>
        <taxon>Oscillospiraceae</taxon>
        <taxon>Allofournierella</taxon>
    </lineage>
</organism>
<dbReference type="PROSITE" id="PS01305">
    <property type="entry name" value="MOAA_NIFB_PQQE"/>
    <property type="match status" value="1"/>
</dbReference>
<dbReference type="NCBIfam" id="TIGR02666">
    <property type="entry name" value="moaA"/>
    <property type="match status" value="1"/>
</dbReference>
<evidence type="ECO:0000256" key="4">
    <source>
        <dbReference type="ARBA" id="ARBA00022723"/>
    </source>
</evidence>
<feature type="binding site" evidence="12">
    <location>
        <begin position="253"/>
        <end position="255"/>
    </location>
    <ligand>
        <name>GTP</name>
        <dbReference type="ChEBI" id="CHEBI:37565"/>
    </ligand>
</feature>
<proteinExistence type="inferred from homology"/>